<dbReference type="EMBL" id="JACLHY010000040">
    <property type="protein sequence ID" value="MBC8770536.1"/>
    <property type="molecule type" value="Genomic_DNA"/>
</dbReference>
<dbReference type="Pfam" id="PF00145">
    <property type="entry name" value="DNA_methylase"/>
    <property type="match status" value="1"/>
</dbReference>
<accession>A0ABR7QTL4</accession>
<evidence type="ECO:0000313" key="10">
    <source>
        <dbReference type="Proteomes" id="UP000618952"/>
    </source>
</evidence>
<gene>
    <name evidence="9" type="primary">dcm</name>
    <name evidence="9" type="ORF">H4O18_21260</name>
</gene>
<keyword evidence="3 6" id="KW-0949">S-adenosyl-L-methionine</keyword>
<proteinExistence type="inferred from homology"/>
<evidence type="ECO:0000256" key="2">
    <source>
        <dbReference type="ARBA" id="ARBA00022679"/>
    </source>
</evidence>
<dbReference type="PRINTS" id="PR00105">
    <property type="entry name" value="C5METTRFRASE"/>
</dbReference>
<keyword evidence="2 6" id="KW-0808">Transferase</keyword>
<keyword evidence="1 6" id="KW-0489">Methyltransferase</keyword>
<dbReference type="Gene3D" id="3.90.120.10">
    <property type="entry name" value="DNA Methylase, subunit A, domain 2"/>
    <property type="match status" value="1"/>
</dbReference>
<dbReference type="InterPro" id="IPR050750">
    <property type="entry name" value="C5-MTase"/>
</dbReference>
<reference evidence="9 10" key="1">
    <citation type="submission" date="2020-08" db="EMBL/GenBank/DDBJ databases">
        <title>Arenibacter gaetbuli sp. nov., isolated from a sand dune.</title>
        <authorList>
            <person name="Park S."/>
            <person name="Yoon J.-H."/>
        </authorList>
    </citation>
    <scope>NUCLEOTIDE SEQUENCE [LARGE SCALE GENOMIC DNA]</scope>
    <source>
        <strain evidence="9 10">BSSL-BM3</strain>
    </source>
</reference>
<evidence type="ECO:0000256" key="5">
    <source>
        <dbReference type="ARBA" id="ARBA00047422"/>
    </source>
</evidence>
<sequence>MIKERIDIENIDGQLFEIKLVDPDNSKHASFTHYLHNHKNGVSQFYKKDALSYVKEILEKEYPTTEITLEVAESALQYLLFDLNKSARFPAPENPNFKFIDLFAGIGGFRLGGQKNNGKCVFSSEWDKFAQQTYKENFGEIPFGDITKIEANAIPNHDVLFAGFPCQPFSYSGRNEGFKDKTRGTLFFDILRILEEKKPKMFLLENVKGLKSHNKGKTLETIIDSLTKLGYHLHWEILKSTDFGLPQKRERWYCIGSLNKIDFEFPKKINEKVTLRSIIDENEDSENLKLTEFELNRINYHFQNVRDDYQRVEHDSSKYEPTTKKGRNGIFSYQKPDGSLRFHVGDHAKTQIQEAFYCTLDTYSPTIIANRVPKLWDIGRKLSVLEAQRLQGFPDKYGFPVSDNQAYKQLGNSVSVPVIDLIIKEMTKYL</sequence>
<evidence type="ECO:0000256" key="3">
    <source>
        <dbReference type="ARBA" id="ARBA00022691"/>
    </source>
</evidence>
<comment type="caution">
    <text evidence="9">The sequence shown here is derived from an EMBL/GenBank/DDBJ whole genome shotgun (WGS) entry which is preliminary data.</text>
</comment>
<dbReference type="GO" id="GO:0032259">
    <property type="term" value="P:methylation"/>
    <property type="evidence" value="ECO:0007669"/>
    <property type="project" value="UniProtKB-KW"/>
</dbReference>
<dbReference type="PROSITE" id="PS51679">
    <property type="entry name" value="SAM_MT_C5"/>
    <property type="match status" value="1"/>
</dbReference>
<dbReference type="CDD" id="cd00315">
    <property type="entry name" value="Cyt_C5_DNA_methylase"/>
    <property type="match status" value="1"/>
</dbReference>
<dbReference type="InterPro" id="IPR031303">
    <property type="entry name" value="C5_meth_CS"/>
</dbReference>
<dbReference type="NCBIfam" id="TIGR00675">
    <property type="entry name" value="dcm"/>
    <property type="match status" value="1"/>
</dbReference>
<dbReference type="EC" id="2.1.1.37" evidence="8"/>
<comment type="catalytic activity">
    <reaction evidence="5 8">
        <text>a 2'-deoxycytidine in DNA + S-adenosyl-L-methionine = a 5-methyl-2'-deoxycytidine in DNA + S-adenosyl-L-homocysteine + H(+)</text>
        <dbReference type="Rhea" id="RHEA:13681"/>
        <dbReference type="Rhea" id="RHEA-COMP:11369"/>
        <dbReference type="Rhea" id="RHEA-COMP:11370"/>
        <dbReference type="ChEBI" id="CHEBI:15378"/>
        <dbReference type="ChEBI" id="CHEBI:57856"/>
        <dbReference type="ChEBI" id="CHEBI:59789"/>
        <dbReference type="ChEBI" id="CHEBI:85452"/>
        <dbReference type="ChEBI" id="CHEBI:85454"/>
        <dbReference type="EC" id="2.1.1.37"/>
    </reaction>
</comment>
<evidence type="ECO:0000256" key="1">
    <source>
        <dbReference type="ARBA" id="ARBA00022603"/>
    </source>
</evidence>
<comment type="similarity">
    <text evidence="6 7">Belongs to the class I-like SAM-binding methyltransferase superfamily. C5-methyltransferase family.</text>
</comment>
<organism evidence="9 10">
    <name type="scientific">Arenibacter arenosicollis</name>
    <dbReference type="NCBI Taxonomy" id="2762274"/>
    <lineage>
        <taxon>Bacteria</taxon>
        <taxon>Pseudomonadati</taxon>
        <taxon>Bacteroidota</taxon>
        <taxon>Flavobacteriia</taxon>
        <taxon>Flavobacteriales</taxon>
        <taxon>Flavobacteriaceae</taxon>
        <taxon>Arenibacter</taxon>
    </lineage>
</organism>
<keyword evidence="10" id="KW-1185">Reference proteome</keyword>
<dbReference type="PROSITE" id="PS00095">
    <property type="entry name" value="C5_MTASE_2"/>
    <property type="match status" value="1"/>
</dbReference>
<dbReference type="RefSeq" id="WP_187588446.1">
    <property type="nucleotide sequence ID" value="NZ_JACLHY010000040.1"/>
</dbReference>
<dbReference type="Proteomes" id="UP000618952">
    <property type="component" value="Unassembled WGS sequence"/>
</dbReference>
<feature type="active site" evidence="6">
    <location>
        <position position="166"/>
    </location>
</feature>
<evidence type="ECO:0000256" key="4">
    <source>
        <dbReference type="ARBA" id="ARBA00022747"/>
    </source>
</evidence>
<dbReference type="SUPFAM" id="SSF53335">
    <property type="entry name" value="S-adenosyl-L-methionine-dependent methyltransferases"/>
    <property type="match status" value="1"/>
</dbReference>
<evidence type="ECO:0000313" key="9">
    <source>
        <dbReference type="EMBL" id="MBC8770536.1"/>
    </source>
</evidence>
<dbReference type="GO" id="GO:0003886">
    <property type="term" value="F:DNA (cytosine-5-)-methyltransferase activity"/>
    <property type="evidence" value="ECO:0007669"/>
    <property type="project" value="UniProtKB-EC"/>
</dbReference>
<evidence type="ECO:0000256" key="8">
    <source>
        <dbReference type="RuleBase" id="RU000417"/>
    </source>
</evidence>
<evidence type="ECO:0000256" key="7">
    <source>
        <dbReference type="RuleBase" id="RU000416"/>
    </source>
</evidence>
<protein>
    <recommendedName>
        <fullName evidence="8">Cytosine-specific methyltransferase</fullName>
        <ecNumber evidence="8">2.1.1.37</ecNumber>
    </recommendedName>
</protein>
<dbReference type="PANTHER" id="PTHR46098">
    <property type="entry name" value="TRNA (CYTOSINE(38)-C(5))-METHYLTRANSFERASE"/>
    <property type="match status" value="1"/>
</dbReference>
<dbReference type="PROSITE" id="PS00094">
    <property type="entry name" value="C5_MTASE_1"/>
    <property type="match status" value="1"/>
</dbReference>
<name>A0ABR7QTL4_9FLAO</name>
<evidence type="ECO:0000256" key="6">
    <source>
        <dbReference type="PROSITE-ProRule" id="PRU01016"/>
    </source>
</evidence>
<dbReference type="InterPro" id="IPR001525">
    <property type="entry name" value="C5_MeTfrase"/>
</dbReference>
<dbReference type="PANTHER" id="PTHR46098:SF1">
    <property type="entry name" value="TRNA (CYTOSINE(38)-C(5))-METHYLTRANSFERASE"/>
    <property type="match status" value="1"/>
</dbReference>
<keyword evidence="4" id="KW-0680">Restriction system</keyword>
<dbReference type="InterPro" id="IPR029063">
    <property type="entry name" value="SAM-dependent_MTases_sf"/>
</dbReference>
<dbReference type="Gene3D" id="3.40.50.150">
    <property type="entry name" value="Vaccinia Virus protein VP39"/>
    <property type="match status" value="1"/>
</dbReference>
<dbReference type="InterPro" id="IPR018117">
    <property type="entry name" value="C5_DNA_meth_AS"/>
</dbReference>